<reference evidence="2 3" key="1">
    <citation type="submission" date="2024-06" db="EMBL/GenBank/DDBJ databases">
        <authorList>
            <person name="Kraege A."/>
            <person name="Thomma B."/>
        </authorList>
    </citation>
    <scope>NUCLEOTIDE SEQUENCE [LARGE SCALE GENOMIC DNA]</scope>
</reference>
<organism evidence="2 3">
    <name type="scientific">Coccomyxa viridis</name>
    <dbReference type="NCBI Taxonomy" id="1274662"/>
    <lineage>
        <taxon>Eukaryota</taxon>
        <taxon>Viridiplantae</taxon>
        <taxon>Chlorophyta</taxon>
        <taxon>core chlorophytes</taxon>
        <taxon>Trebouxiophyceae</taxon>
        <taxon>Trebouxiophyceae incertae sedis</taxon>
        <taxon>Coccomyxaceae</taxon>
        <taxon>Coccomyxa</taxon>
    </lineage>
</organism>
<dbReference type="PANTHER" id="PTHR22895:SF0">
    <property type="entry name" value="ARMADILLO REPEAT-CONTAINING PROTEIN 6"/>
    <property type="match status" value="1"/>
</dbReference>
<dbReference type="SUPFAM" id="SSF48371">
    <property type="entry name" value="ARM repeat"/>
    <property type="match status" value="1"/>
</dbReference>
<dbReference type="EMBL" id="CAXHTA020000001">
    <property type="protein sequence ID" value="CAL5218964.1"/>
    <property type="molecule type" value="Genomic_DNA"/>
</dbReference>
<dbReference type="SMART" id="SM00185">
    <property type="entry name" value="ARM"/>
    <property type="match status" value="3"/>
</dbReference>
<dbReference type="PANTHER" id="PTHR22895">
    <property type="entry name" value="ARMADILLO REPEAT-CONTAINING PROTEIN 6"/>
    <property type="match status" value="1"/>
</dbReference>
<keyword evidence="1" id="KW-0677">Repeat</keyword>
<sequence>MVARKRVTQESFEDAVNDNIETFDMTREEAVKSAVEEFEMQGADLSGIVKHDPEDLRKHPVVLALVGVSAARQTKDSASSLPQALQDLEQILQPSPTKSDSAEALAVAVSQGAVKELLACCNKALGPPLLPDLAVPAARALTAVLASDGARDEFAEQDGHIALTALLEALEGAPVGSIAACIEAAAAKSETSKCAFVDKGAHVLLIDAIRQPGVSHDALRPICGALRSFATADDLRPTTSRAFQNGRAIAKAGAPEATLAAMQDHLASGTHVPHIPTAVCNALRRIAVNDQICMEFADAGGLTVTMQAAQQYMQDAQAARACLGLLRQLANSDAIKESIVAASGLELINQAVSCHLASAGPLEQALGLLATLMLRNPAAAELAADSGCIDSCVEVMQACERDNFSDSATGTQWVLRQACMALRNMVARSPQLRGAVLEKGCEQHLRRAKQAHPATCADVGSAALRDLGYDDYNA</sequence>
<dbReference type="Proteomes" id="UP001497392">
    <property type="component" value="Unassembled WGS sequence"/>
</dbReference>
<comment type="caution">
    <text evidence="2">The sequence shown here is derived from an EMBL/GenBank/DDBJ whole genome shotgun (WGS) entry which is preliminary data.</text>
</comment>
<dbReference type="InterPro" id="IPR000225">
    <property type="entry name" value="Armadillo"/>
</dbReference>
<dbReference type="InterPro" id="IPR016024">
    <property type="entry name" value="ARM-type_fold"/>
</dbReference>
<keyword evidence="3" id="KW-1185">Reference proteome</keyword>
<accession>A0ABP1FGC6</accession>
<evidence type="ECO:0000313" key="3">
    <source>
        <dbReference type="Proteomes" id="UP001497392"/>
    </source>
</evidence>
<gene>
    <name evidence="2" type="primary">g718</name>
    <name evidence="2" type="ORF">VP750_LOCUS623</name>
</gene>
<name>A0ABP1FGC6_9CHLO</name>
<dbReference type="InterPro" id="IPR011989">
    <property type="entry name" value="ARM-like"/>
</dbReference>
<evidence type="ECO:0000313" key="2">
    <source>
        <dbReference type="EMBL" id="CAL5218964.1"/>
    </source>
</evidence>
<evidence type="ECO:0000256" key="1">
    <source>
        <dbReference type="ARBA" id="ARBA00022737"/>
    </source>
</evidence>
<proteinExistence type="predicted"/>
<dbReference type="Gene3D" id="1.25.10.10">
    <property type="entry name" value="Leucine-rich Repeat Variant"/>
    <property type="match status" value="2"/>
</dbReference>
<protein>
    <submittedName>
        <fullName evidence="2">G718 protein</fullName>
    </submittedName>
</protein>